<dbReference type="GO" id="GO:0005737">
    <property type="term" value="C:cytoplasm"/>
    <property type="evidence" value="ECO:0007669"/>
    <property type="project" value="TreeGrafter"/>
</dbReference>
<proteinExistence type="predicted"/>
<accession>A0A9W6BCE3</accession>
<dbReference type="PANTHER" id="PTHR23114">
    <property type="entry name" value="M7GPPPN-MRNA HYDROLASE"/>
    <property type="match status" value="1"/>
</dbReference>
<dbReference type="EMBL" id="BRXU01000002">
    <property type="protein sequence ID" value="GLC49163.1"/>
    <property type="molecule type" value="Genomic_DNA"/>
</dbReference>
<feature type="compositionally biased region" description="Gly residues" evidence="2">
    <location>
        <begin position="278"/>
        <end position="289"/>
    </location>
</feature>
<feature type="region of interest" description="Disordered" evidence="2">
    <location>
        <begin position="184"/>
        <end position="291"/>
    </location>
</feature>
<feature type="compositionally biased region" description="Gly residues" evidence="2">
    <location>
        <begin position="627"/>
        <end position="642"/>
    </location>
</feature>
<dbReference type="GO" id="GO:0000290">
    <property type="term" value="P:deadenylation-dependent decapping of nuclear-transcribed mRNA"/>
    <property type="evidence" value="ECO:0007669"/>
    <property type="project" value="TreeGrafter"/>
</dbReference>
<dbReference type="PROSITE" id="PS50137">
    <property type="entry name" value="DS_RBD"/>
    <property type="match status" value="1"/>
</dbReference>
<feature type="compositionally biased region" description="Low complexity" evidence="2">
    <location>
        <begin position="224"/>
        <end position="277"/>
    </location>
</feature>
<feature type="compositionally biased region" description="Gly residues" evidence="2">
    <location>
        <begin position="539"/>
        <end position="561"/>
    </location>
</feature>
<evidence type="ECO:0000256" key="2">
    <source>
        <dbReference type="SAM" id="MobiDB-lite"/>
    </source>
</evidence>
<dbReference type="InterPro" id="IPR014720">
    <property type="entry name" value="dsRBD_dom"/>
</dbReference>
<gene>
    <name evidence="4" type="primary">PLEST004378</name>
    <name evidence="4" type="ORF">PLESTB_000189000</name>
</gene>
<evidence type="ECO:0000259" key="3">
    <source>
        <dbReference type="PROSITE" id="PS50137"/>
    </source>
</evidence>
<keyword evidence="1" id="KW-0694">RNA-binding</keyword>
<comment type="caution">
    <text evidence="4">The sequence shown here is derived from an EMBL/GenBank/DDBJ whole genome shotgun (WGS) entry which is preliminary data.</text>
</comment>
<dbReference type="Gene3D" id="3.30.160.20">
    <property type="match status" value="1"/>
</dbReference>
<organism evidence="4 5">
    <name type="scientific">Pleodorina starrii</name>
    <dbReference type="NCBI Taxonomy" id="330485"/>
    <lineage>
        <taxon>Eukaryota</taxon>
        <taxon>Viridiplantae</taxon>
        <taxon>Chlorophyta</taxon>
        <taxon>core chlorophytes</taxon>
        <taxon>Chlorophyceae</taxon>
        <taxon>CS clade</taxon>
        <taxon>Chlamydomonadales</taxon>
        <taxon>Volvocaceae</taxon>
        <taxon>Pleodorina</taxon>
    </lineage>
</organism>
<protein>
    <recommendedName>
        <fullName evidence="3">DRBM domain-containing protein</fullName>
    </recommendedName>
</protein>
<dbReference type="Gene3D" id="3.90.79.10">
    <property type="entry name" value="Nucleoside Triphosphate Pyrophosphohydrolase"/>
    <property type="match status" value="1"/>
</dbReference>
<sequence>MTSGREYGAAIFSPGLGEVLLVRHSEESGWAFPFGHTTESDVHVVAAASAVRQILGVDIGDKISRTHWIEAEFPQTGALVRLYVALGVRPEAAVPRCAAPGAVAQWHPLRSILPPVNAILRADHSTAAANDDAEGGSGSLLLEAGIAPFLAKLKALLNRHPEWRISQLDPHLTRLIQQALALPATNTQHQHHQQQQQQQQQLHAVKQEPPEEGTVQLGPQVGTQAGDGDPQQEQQGQREQQQGQPEEGGQPGQQAEPQAGGAAQEGEVEAGEAAKGAAEGGEAAGGSAAGEGEQAVPQAAVAAAASDAAGQAAAAAAGCAADGGVGGSEGDGGGGAGGWCGPQPQEHLLEHCRRNDLPEPCYSLVVKKSARRPLVTASCILSHLGVQITPDMHVPGGIHAACQAAALAAILWLEGALPPDGGDAVRVVPVGWPPLLSEARGESWEAAQLARRAGGARRELDTAQKEALLREMDKKRQRLVAEAAELERLMEALRDGGGFPEPDLTRLTASLGLTGGGGDGEGGAPAQEPSAALVAAPASGGGGARGAKRGAAGGDADGGDGSGGLTGLAVGLRALKFRSSDSLGPAGGGPGAPGSGGGGGGGGGRGPGGGGGGRRAPGTKRPRDDGQTGGAQGGEAAGGSGAAGATTPSKNVVMELKELCDRRRWPQPQYAFKAGAGPRAGPAAVLTLPPAAGLGEVDSGPQSNRKRAKEAAAAAALAQLSALGLK</sequence>
<keyword evidence="5" id="KW-1185">Reference proteome</keyword>
<feature type="region of interest" description="Disordered" evidence="2">
    <location>
        <begin position="581"/>
        <end position="650"/>
    </location>
</feature>
<name>A0A9W6BCE3_9CHLO</name>
<feature type="region of interest" description="Disordered" evidence="2">
    <location>
        <begin position="494"/>
        <end position="561"/>
    </location>
</feature>
<dbReference type="AlphaFoldDB" id="A0A9W6BCE3"/>
<evidence type="ECO:0000256" key="1">
    <source>
        <dbReference type="PROSITE-ProRule" id="PRU00266"/>
    </source>
</evidence>
<feature type="compositionally biased region" description="Gly residues" evidence="2">
    <location>
        <begin position="513"/>
        <end position="523"/>
    </location>
</feature>
<evidence type="ECO:0000313" key="4">
    <source>
        <dbReference type="EMBL" id="GLC49163.1"/>
    </source>
</evidence>
<dbReference type="SUPFAM" id="SSF54768">
    <property type="entry name" value="dsRNA-binding domain-like"/>
    <property type="match status" value="1"/>
</dbReference>
<dbReference type="GO" id="GO:0003723">
    <property type="term" value="F:RNA binding"/>
    <property type="evidence" value="ECO:0007669"/>
    <property type="project" value="UniProtKB-UniRule"/>
</dbReference>
<evidence type="ECO:0000313" key="5">
    <source>
        <dbReference type="Proteomes" id="UP001165080"/>
    </source>
</evidence>
<feature type="compositionally biased region" description="Low complexity" evidence="2">
    <location>
        <begin position="524"/>
        <end position="538"/>
    </location>
</feature>
<reference evidence="4 5" key="1">
    <citation type="journal article" date="2023" name="Commun. Biol.">
        <title>Reorganization of the ancestral sex-determining regions during the evolution of trioecy in Pleodorina starrii.</title>
        <authorList>
            <person name="Takahashi K."/>
            <person name="Suzuki S."/>
            <person name="Kawai-Toyooka H."/>
            <person name="Yamamoto K."/>
            <person name="Hamaji T."/>
            <person name="Ootsuki R."/>
            <person name="Yamaguchi H."/>
            <person name="Kawachi M."/>
            <person name="Higashiyama T."/>
            <person name="Nozaki H."/>
        </authorList>
    </citation>
    <scope>NUCLEOTIDE SEQUENCE [LARGE SCALE GENOMIC DNA]</scope>
    <source>
        <strain evidence="4 5">NIES-4479</strain>
    </source>
</reference>
<feature type="compositionally biased region" description="Gly residues" evidence="2">
    <location>
        <begin position="585"/>
        <end position="615"/>
    </location>
</feature>
<dbReference type="Proteomes" id="UP001165080">
    <property type="component" value="Unassembled WGS sequence"/>
</dbReference>
<feature type="domain" description="DRBM" evidence="3">
    <location>
        <begin position="651"/>
        <end position="722"/>
    </location>
</feature>
<dbReference type="PANTHER" id="PTHR23114:SF17">
    <property type="entry name" value="M7GPPPN-MRNA HYDROLASE"/>
    <property type="match status" value="1"/>
</dbReference>